<dbReference type="GO" id="GO:0005524">
    <property type="term" value="F:ATP binding"/>
    <property type="evidence" value="ECO:0007669"/>
    <property type="project" value="UniProtKB-KW"/>
</dbReference>
<feature type="domain" description="ABC transporter" evidence="4">
    <location>
        <begin position="15"/>
        <end position="48"/>
    </location>
</feature>
<dbReference type="Gene3D" id="3.40.50.300">
    <property type="entry name" value="P-loop containing nucleotide triphosphate hydrolases"/>
    <property type="match status" value="1"/>
</dbReference>
<gene>
    <name evidence="5" type="ORF">FEF22_001005</name>
</gene>
<keyword evidence="2" id="KW-0547">Nucleotide-binding</keyword>
<dbReference type="PANTHER" id="PTHR43776">
    <property type="entry name" value="TRANSPORT ATP-BINDING PROTEIN"/>
    <property type="match status" value="1"/>
</dbReference>
<dbReference type="InterPro" id="IPR050319">
    <property type="entry name" value="ABC_transp_ATP-bind"/>
</dbReference>
<proteinExistence type="predicted"/>
<keyword evidence="6" id="KW-1185">Reference proteome</keyword>
<name>A0ABS5BKS2_9MOLU</name>
<evidence type="ECO:0000313" key="6">
    <source>
        <dbReference type="Proteomes" id="UP001192346"/>
    </source>
</evidence>
<dbReference type="Pfam" id="PF00005">
    <property type="entry name" value="ABC_tran"/>
    <property type="match status" value="1"/>
</dbReference>
<dbReference type="InterPro" id="IPR027417">
    <property type="entry name" value="P-loop_NTPase"/>
</dbReference>
<reference evidence="5" key="1">
    <citation type="submission" date="2019-10" db="EMBL/GenBank/DDBJ databases">
        <title>Whole Genome Sequencing and Characterization of Texas Phoenix Palm Decline Phytoplasma Belongs to Lethal Yellowing (16SrIV) Group.</title>
        <authorList>
            <person name="Bao M."/>
        </authorList>
    </citation>
    <scope>NUCLEOTIDE SEQUENCE [LARGE SCALE GENOMIC DNA]</scope>
    <source>
        <strain evidence="5">ACPD</strain>
    </source>
</reference>
<keyword evidence="3 5" id="KW-0067">ATP-binding</keyword>
<dbReference type="EMBL" id="VBRA02000008">
    <property type="protein sequence ID" value="MBP3059367.1"/>
    <property type="molecule type" value="Genomic_DNA"/>
</dbReference>
<accession>A0ABS5BKS2</accession>
<organism evidence="5 6">
    <name type="scientific">Texas Phoenix palm phytoplasma</name>
    <dbReference type="NCBI Taxonomy" id="176709"/>
    <lineage>
        <taxon>Bacteria</taxon>
        <taxon>Bacillati</taxon>
        <taxon>Mycoplasmatota</taxon>
        <taxon>Mollicutes</taxon>
        <taxon>Acholeplasmatales</taxon>
        <taxon>Acholeplasmataceae</taxon>
        <taxon>Candidatus Phytoplasma</taxon>
        <taxon>16SrIV (Coconut lethal yellows group)</taxon>
    </lineage>
</organism>
<evidence type="ECO:0000256" key="1">
    <source>
        <dbReference type="ARBA" id="ARBA00022448"/>
    </source>
</evidence>
<evidence type="ECO:0000256" key="3">
    <source>
        <dbReference type="ARBA" id="ARBA00022840"/>
    </source>
</evidence>
<dbReference type="InterPro" id="IPR003439">
    <property type="entry name" value="ABC_transporter-like_ATP-bd"/>
</dbReference>
<evidence type="ECO:0000313" key="5">
    <source>
        <dbReference type="EMBL" id="MBP3059367.1"/>
    </source>
</evidence>
<dbReference type="SUPFAM" id="SSF52540">
    <property type="entry name" value="P-loop containing nucleoside triphosphate hydrolases"/>
    <property type="match status" value="1"/>
</dbReference>
<evidence type="ECO:0000259" key="4">
    <source>
        <dbReference type="Pfam" id="PF00005"/>
    </source>
</evidence>
<protein>
    <submittedName>
        <fullName evidence="5">ATP-binding cassette domain-containing protein</fullName>
    </submittedName>
</protein>
<dbReference type="Proteomes" id="UP001192346">
    <property type="component" value="Unassembled WGS sequence"/>
</dbReference>
<comment type="caution">
    <text evidence="5">The sequence shown here is derived from an EMBL/GenBank/DDBJ whole genome shotgun (WGS) entry which is preliminary data.</text>
</comment>
<evidence type="ECO:0000256" key="2">
    <source>
        <dbReference type="ARBA" id="ARBA00022741"/>
    </source>
</evidence>
<sequence>MEVVKFFDLLDYIYLYPKQLSGGQKQKVAIARSLVYYPKIIFCDEVTSSLDNEMSKNILNLFYKINKNFKTTIFLISHDVEVIKTLCTKVAILNKGKIEKITFLKPSYDFKPFSYKKVF</sequence>
<keyword evidence="1" id="KW-0813">Transport</keyword>